<evidence type="ECO:0000313" key="1">
    <source>
        <dbReference type="EMBL" id="MCF2564934.1"/>
    </source>
</evidence>
<name>A0ABS9CL83_9BACT</name>
<accession>A0ABS9CL83</accession>
<proteinExistence type="predicted"/>
<keyword evidence="2" id="KW-1185">Reference proteome</keyword>
<protein>
    <recommendedName>
        <fullName evidence="3">Transposase</fullName>
    </recommendedName>
</protein>
<sequence>GISGKYGNKSNDYFATNKSSNKIHLAKLANPYKGPATEKQKLQREKFAKQQAASSAWLKANRPNEKNGIKGTPIYQYALKLKRTFAFSNVNQVLFKYMDKEFNIKLPDSIDAP</sequence>
<dbReference type="Proteomes" id="UP001200470">
    <property type="component" value="Unassembled WGS sequence"/>
</dbReference>
<feature type="non-terminal residue" evidence="1">
    <location>
        <position position="1"/>
    </location>
</feature>
<gene>
    <name evidence="1" type="ORF">I6E12_12620</name>
</gene>
<evidence type="ECO:0008006" key="3">
    <source>
        <dbReference type="Google" id="ProtNLM"/>
    </source>
</evidence>
<feature type="non-terminal residue" evidence="1">
    <location>
        <position position="113"/>
    </location>
</feature>
<comment type="caution">
    <text evidence="1">The sequence shown here is derived from an EMBL/GenBank/DDBJ whole genome shotgun (WGS) entry which is preliminary data.</text>
</comment>
<reference evidence="1 2" key="1">
    <citation type="submission" date="2020-12" db="EMBL/GenBank/DDBJ databases">
        <title>Whole genome sequences of gut porcine anaerobes.</title>
        <authorList>
            <person name="Kubasova T."/>
            <person name="Jahodarova E."/>
            <person name="Rychlik I."/>
        </authorList>
    </citation>
    <scope>NUCLEOTIDE SEQUENCE [LARGE SCALE GENOMIC DNA]</scope>
    <source>
        <strain evidence="1 2">An925</strain>
    </source>
</reference>
<dbReference type="EMBL" id="JADYTN010000113">
    <property type="protein sequence ID" value="MCF2564934.1"/>
    <property type="molecule type" value="Genomic_DNA"/>
</dbReference>
<dbReference type="RefSeq" id="WP_301638769.1">
    <property type="nucleotide sequence ID" value="NZ_JADYTN010000113.1"/>
</dbReference>
<organism evidence="1 2">
    <name type="scientific">Xylanibacter brevis</name>
    <dbReference type="NCBI Taxonomy" id="83231"/>
    <lineage>
        <taxon>Bacteria</taxon>
        <taxon>Pseudomonadati</taxon>
        <taxon>Bacteroidota</taxon>
        <taxon>Bacteroidia</taxon>
        <taxon>Bacteroidales</taxon>
        <taxon>Prevotellaceae</taxon>
        <taxon>Xylanibacter</taxon>
    </lineage>
</organism>
<evidence type="ECO:0000313" key="2">
    <source>
        <dbReference type="Proteomes" id="UP001200470"/>
    </source>
</evidence>